<proteinExistence type="predicted"/>
<keyword evidence="3" id="KW-1185">Reference proteome</keyword>
<dbReference type="GO" id="GO:0040029">
    <property type="term" value="P:epigenetic regulation of gene expression"/>
    <property type="evidence" value="ECO:0007669"/>
    <property type="project" value="TreeGrafter"/>
</dbReference>
<organism evidence="2 3">
    <name type="scientific">candidate division MSBL1 archaeon SCGC-AAA259B11</name>
    <dbReference type="NCBI Taxonomy" id="1698260"/>
    <lineage>
        <taxon>Archaea</taxon>
        <taxon>Methanobacteriati</taxon>
        <taxon>Methanobacteriota</taxon>
        <taxon>candidate division MSBL1</taxon>
    </lineage>
</organism>
<dbReference type="GO" id="GO:0004407">
    <property type="term" value="F:histone deacetylase activity"/>
    <property type="evidence" value="ECO:0007669"/>
    <property type="project" value="TreeGrafter"/>
</dbReference>
<dbReference type="CDD" id="cd09992">
    <property type="entry name" value="HDAC_classII"/>
    <property type="match status" value="1"/>
</dbReference>
<sequence length="277" mass="31008">MKIIYTDKCLEYNGRPESPERVKKTYQLLEEKGYQFTEPEPASEEQIRQVHTENHIRRIESGDFFDMDTPAWNNIYEFAKLSAGGAVKAQEVEGFSLMRPPGHHAGENGTALGAPTLGFCYFNNIAIAVADSDEKTLIIDIDGHHGNGTQEIFQGSDSVVYLSLHRYPHYPGTGTESKDNYINYPLSGDTRDEKYLEKLDEGIERALEMQNYEQVAVSAGFDSYDNDLASLALSESCFTEIGERIDELGKPTFVVLEGGYGDISRRVYNFLTGLESA</sequence>
<reference evidence="2 3" key="1">
    <citation type="journal article" date="2016" name="Sci. Rep.">
        <title>Metabolic traits of an uncultured archaeal lineage -MSBL1- from brine pools of the Red Sea.</title>
        <authorList>
            <person name="Mwirichia R."/>
            <person name="Alam I."/>
            <person name="Rashid M."/>
            <person name="Vinu M."/>
            <person name="Ba-Alawi W."/>
            <person name="Anthony Kamau A."/>
            <person name="Kamanda Ngugi D."/>
            <person name="Goker M."/>
            <person name="Klenk H.P."/>
            <person name="Bajic V."/>
            <person name="Stingl U."/>
        </authorList>
    </citation>
    <scope>NUCLEOTIDE SEQUENCE [LARGE SCALE GENOMIC DNA]</scope>
    <source>
        <strain evidence="2">SCGC-AAA259B11</strain>
    </source>
</reference>
<evidence type="ECO:0000313" key="3">
    <source>
        <dbReference type="Proteomes" id="UP000070184"/>
    </source>
</evidence>
<dbReference type="AlphaFoldDB" id="A0A133U980"/>
<protein>
    <recommendedName>
        <fullName evidence="1">Histone deacetylase domain-containing protein</fullName>
    </recommendedName>
</protein>
<dbReference type="Gene3D" id="3.40.800.20">
    <property type="entry name" value="Histone deacetylase domain"/>
    <property type="match status" value="1"/>
</dbReference>
<dbReference type="InterPro" id="IPR023801">
    <property type="entry name" value="His_deacetylse_dom"/>
</dbReference>
<dbReference type="InterPro" id="IPR037138">
    <property type="entry name" value="His_deacetylse_dom_sf"/>
</dbReference>
<evidence type="ECO:0000259" key="1">
    <source>
        <dbReference type="Pfam" id="PF00850"/>
    </source>
</evidence>
<name>A0A133U980_9EURY</name>
<dbReference type="Pfam" id="PF00850">
    <property type="entry name" value="Hist_deacetyl"/>
    <property type="match status" value="1"/>
</dbReference>
<accession>A0A133U980</accession>
<dbReference type="PANTHER" id="PTHR10625">
    <property type="entry name" value="HISTONE DEACETYLASE HDAC1-RELATED"/>
    <property type="match status" value="1"/>
</dbReference>
<dbReference type="EMBL" id="LHXK01000001">
    <property type="protein sequence ID" value="KXA90696.1"/>
    <property type="molecule type" value="Genomic_DNA"/>
</dbReference>
<dbReference type="InterPro" id="IPR023696">
    <property type="entry name" value="Ureohydrolase_dom_sf"/>
</dbReference>
<comment type="caution">
    <text evidence="2">The sequence shown here is derived from an EMBL/GenBank/DDBJ whole genome shotgun (WGS) entry which is preliminary data.</text>
</comment>
<gene>
    <name evidence="2" type="ORF">AKJ61_00125</name>
</gene>
<dbReference type="Proteomes" id="UP000070184">
    <property type="component" value="Unassembled WGS sequence"/>
</dbReference>
<evidence type="ECO:0000313" key="2">
    <source>
        <dbReference type="EMBL" id="KXA90696.1"/>
    </source>
</evidence>
<feature type="domain" description="Histone deacetylase" evidence="1">
    <location>
        <begin position="16"/>
        <end position="262"/>
    </location>
</feature>
<dbReference type="SUPFAM" id="SSF52768">
    <property type="entry name" value="Arginase/deacetylase"/>
    <property type="match status" value="1"/>
</dbReference>